<gene>
    <name evidence="1" type="ORF">H8E29_04950</name>
</gene>
<dbReference type="Proteomes" id="UP000614469">
    <property type="component" value="Unassembled WGS sequence"/>
</dbReference>
<evidence type="ECO:0000313" key="2">
    <source>
        <dbReference type="Proteomes" id="UP000614469"/>
    </source>
</evidence>
<dbReference type="EMBL" id="JACNJN010000072">
    <property type="protein sequence ID" value="MBC8334592.1"/>
    <property type="molecule type" value="Genomic_DNA"/>
</dbReference>
<accession>A0A8J6NJ00</accession>
<sequence>MAKVIVYLRDHEVLALNDLAEREYRVPKAQAALIIRKELERLQLVPCEEFATEVGSQDVSKSND</sequence>
<proteinExistence type="predicted"/>
<evidence type="ECO:0000313" key="1">
    <source>
        <dbReference type="EMBL" id="MBC8334592.1"/>
    </source>
</evidence>
<organism evidence="1 2">
    <name type="scientific">Candidatus Desulfolinea nitratireducens</name>
    <dbReference type="NCBI Taxonomy" id="2841698"/>
    <lineage>
        <taxon>Bacteria</taxon>
        <taxon>Bacillati</taxon>
        <taxon>Chloroflexota</taxon>
        <taxon>Anaerolineae</taxon>
        <taxon>Anaerolineales</taxon>
        <taxon>Anaerolineales incertae sedis</taxon>
        <taxon>Candidatus Desulfolinea</taxon>
    </lineage>
</organism>
<protein>
    <submittedName>
        <fullName evidence="1">Uncharacterized protein</fullName>
    </submittedName>
</protein>
<reference evidence="1 2" key="1">
    <citation type="submission" date="2020-08" db="EMBL/GenBank/DDBJ databases">
        <title>Bridging the membrane lipid divide: bacteria of the FCB group superphylum have the potential to synthesize archaeal ether lipids.</title>
        <authorList>
            <person name="Villanueva L."/>
            <person name="Von Meijenfeldt F.A.B."/>
            <person name="Westbye A.B."/>
            <person name="Yadav S."/>
            <person name="Hopmans E.C."/>
            <person name="Dutilh B.E."/>
            <person name="Sinninghe Damste J.S."/>
        </authorList>
    </citation>
    <scope>NUCLEOTIDE SEQUENCE [LARGE SCALE GENOMIC DNA]</scope>
    <source>
        <strain evidence="1">NIOZ-UU36</strain>
    </source>
</reference>
<comment type="caution">
    <text evidence="1">The sequence shown here is derived from an EMBL/GenBank/DDBJ whole genome shotgun (WGS) entry which is preliminary data.</text>
</comment>
<dbReference type="AlphaFoldDB" id="A0A8J6NJ00"/>
<name>A0A8J6NJ00_9CHLR</name>